<accession>A0ABW8EZ46</accession>
<dbReference type="RefSeq" id="WP_402700119.1">
    <property type="nucleotide sequence ID" value="NZ_JBIUZV010000004.1"/>
</dbReference>
<gene>
    <name evidence="2" type="ORF">ACIPEN_10035</name>
</gene>
<protein>
    <submittedName>
        <fullName evidence="2">Uncharacterized protein</fullName>
    </submittedName>
</protein>
<reference evidence="2 3" key="1">
    <citation type="submission" date="2024-10" db="EMBL/GenBank/DDBJ databases">
        <title>The Natural Products Discovery Center: Release of the First 8490 Sequenced Strains for Exploring Actinobacteria Biosynthetic Diversity.</title>
        <authorList>
            <person name="Kalkreuter E."/>
            <person name="Kautsar S.A."/>
            <person name="Yang D."/>
            <person name="Bader C.D."/>
            <person name="Teijaro C.N."/>
            <person name="Fluegel L."/>
            <person name="Davis C.M."/>
            <person name="Simpson J.R."/>
            <person name="Lauterbach L."/>
            <person name="Steele A.D."/>
            <person name="Gui C."/>
            <person name="Meng S."/>
            <person name="Li G."/>
            <person name="Viehrig K."/>
            <person name="Ye F."/>
            <person name="Su P."/>
            <person name="Kiefer A.F."/>
            <person name="Nichols A."/>
            <person name="Cepeda A.J."/>
            <person name="Yan W."/>
            <person name="Fan B."/>
            <person name="Jiang Y."/>
            <person name="Adhikari A."/>
            <person name="Zheng C.-J."/>
            <person name="Schuster L."/>
            <person name="Cowan T.M."/>
            <person name="Smanski M.J."/>
            <person name="Chevrette M.G."/>
            <person name="De Carvalho L.P.S."/>
            <person name="Shen B."/>
        </authorList>
    </citation>
    <scope>NUCLEOTIDE SEQUENCE [LARGE SCALE GENOMIC DNA]</scope>
    <source>
        <strain evidence="2 3">NPDC087045</strain>
    </source>
</reference>
<evidence type="ECO:0000313" key="2">
    <source>
        <dbReference type="EMBL" id="MFJ3046161.1"/>
    </source>
</evidence>
<dbReference type="Proteomes" id="UP001617427">
    <property type="component" value="Unassembled WGS sequence"/>
</dbReference>
<comment type="caution">
    <text evidence="2">The sequence shown here is derived from an EMBL/GenBank/DDBJ whole genome shotgun (WGS) entry which is preliminary data.</text>
</comment>
<name>A0ABW8EZ46_9BURK</name>
<dbReference type="EMBL" id="JBIUZV010000004">
    <property type="protein sequence ID" value="MFJ3046161.1"/>
    <property type="molecule type" value="Genomic_DNA"/>
</dbReference>
<proteinExistence type="predicted"/>
<evidence type="ECO:0000313" key="3">
    <source>
        <dbReference type="Proteomes" id="UP001617427"/>
    </source>
</evidence>
<keyword evidence="3" id="KW-1185">Reference proteome</keyword>
<feature type="region of interest" description="Disordered" evidence="1">
    <location>
        <begin position="1"/>
        <end position="28"/>
    </location>
</feature>
<sequence length="82" mass="8917">MPLHIDMRKNPMPAEGLRSASAAGMANEAEQQHLANLPCRGYKKAPLLRSEENIAQAAAGHIAAQHIATRAQEVPHLARFQL</sequence>
<evidence type="ECO:0000256" key="1">
    <source>
        <dbReference type="SAM" id="MobiDB-lite"/>
    </source>
</evidence>
<organism evidence="2 3">
    <name type="scientific">Herbaspirillum chlorophenolicum</name>
    <dbReference type="NCBI Taxonomy" id="211589"/>
    <lineage>
        <taxon>Bacteria</taxon>
        <taxon>Pseudomonadati</taxon>
        <taxon>Pseudomonadota</taxon>
        <taxon>Betaproteobacteria</taxon>
        <taxon>Burkholderiales</taxon>
        <taxon>Oxalobacteraceae</taxon>
        <taxon>Herbaspirillum</taxon>
    </lineage>
</organism>